<protein>
    <submittedName>
        <fullName evidence="4">Polysaccharide lyase family 7 protein</fullName>
    </submittedName>
</protein>
<dbReference type="AlphaFoldDB" id="A0A5N3R0Y1"/>
<comment type="caution">
    <text evidence="4">The sequence shown here is derived from an EMBL/GenBank/DDBJ whole genome shotgun (WGS) entry which is preliminary data.</text>
</comment>
<dbReference type="SMR" id="A0A5N3R0Y1"/>
<feature type="domain" description="Alginate lyase 2" evidence="3">
    <location>
        <begin position="57"/>
        <end position="286"/>
    </location>
</feature>
<feature type="signal peptide" evidence="2">
    <location>
        <begin position="1"/>
        <end position="25"/>
    </location>
</feature>
<evidence type="ECO:0000256" key="1">
    <source>
        <dbReference type="SAM" id="MobiDB-lite"/>
    </source>
</evidence>
<evidence type="ECO:0000259" key="3">
    <source>
        <dbReference type="Pfam" id="PF08787"/>
    </source>
</evidence>
<feature type="domain" description="Alginate lyase 2" evidence="3">
    <location>
        <begin position="296"/>
        <end position="583"/>
    </location>
</feature>
<reference evidence="4 5" key="1">
    <citation type="submission" date="2019-09" db="EMBL/GenBank/DDBJ databases">
        <title>Whole genome sequence of Vibrio fortis.</title>
        <authorList>
            <person name="Das S.K."/>
        </authorList>
    </citation>
    <scope>NUCLEOTIDE SEQUENCE [LARGE SCALE GENOMIC DNA]</scope>
    <source>
        <strain evidence="4 5">AN60</strain>
    </source>
</reference>
<organism evidence="4 5">
    <name type="scientific">Vibrio fortis</name>
    <dbReference type="NCBI Taxonomy" id="212667"/>
    <lineage>
        <taxon>Bacteria</taxon>
        <taxon>Pseudomonadati</taxon>
        <taxon>Pseudomonadota</taxon>
        <taxon>Gammaproteobacteria</taxon>
        <taxon>Vibrionales</taxon>
        <taxon>Vibrionaceae</taxon>
        <taxon>Vibrio</taxon>
    </lineage>
</organism>
<keyword evidence="2" id="KW-0732">Signal</keyword>
<evidence type="ECO:0000313" key="5">
    <source>
        <dbReference type="Proteomes" id="UP000326789"/>
    </source>
</evidence>
<proteinExistence type="predicted"/>
<dbReference type="InterPro" id="IPR014895">
    <property type="entry name" value="Alginate_lyase_2"/>
</dbReference>
<dbReference type="EMBL" id="VWSE01000008">
    <property type="protein sequence ID" value="KAB0287075.1"/>
    <property type="molecule type" value="Genomic_DNA"/>
</dbReference>
<feature type="region of interest" description="Disordered" evidence="1">
    <location>
        <begin position="22"/>
        <end position="43"/>
    </location>
</feature>
<evidence type="ECO:0000313" key="4">
    <source>
        <dbReference type="EMBL" id="KAB0287075.1"/>
    </source>
</evidence>
<dbReference type="Proteomes" id="UP000326789">
    <property type="component" value="Unassembled WGS sequence"/>
</dbReference>
<dbReference type="SUPFAM" id="SSF49899">
    <property type="entry name" value="Concanavalin A-like lectins/glucanases"/>
    <property type="match status" value="2"/>
</dbReference>
<gene>
    <name evidence="4" type="ORF">F2P58_20830</name>
</gene>
<accession>A0A5N3R0Y1</accession>
<name>A0A5N3R0Y1_9VIBR</name>
<sequence length="585" mass="65564">MMKLKPLTAAVITVLLAGCGGGSSSSSPSEPADPNHPTDPTETIAPYSIAKYQSILDNSDLQVSDPDGSEGNKTSEVKNGAFDDYQSDYFFAEEDTEHLVFKMSNYKMRSEVRELENFDVSESGVKRTFYAEVKLPEIDLAMANSPADHDEVTFLQIHNKGTSSDGTGYIPHPLVRIVWEQERNGLTGHYWAVVKNNALDCSQASNAANCGDSYDRYDLGEADLDDFTRFEISILENTLSIKVNDESKANIDISYWSHLLSYFKAGIYNQFENGEGVAKFSQLTYEKQNIDTSAKWNIDDWKITIPPSKDDWYGSGGTSAAELEPERCNSTKDVLSNASNIYDNDLGLSYFNVVEGQMHFRADMGYGTSTANSSYIRSELRELYISNDSPDCSTSDEDTSWYLNDLRTNAKSHTLEAQLQINEYPNLDFSEQRPKVVLGQIHGWKISQALVKLLWEGDDRPVRVILNDSFERNNQDCASCEPFSVTLGQYAADEEWRYIIRATQDGLFLATTDTNGSNLVSHQIDWGANYTDMNGDTVTLSSDWASDDIAFYFKAGIYPQFKPDDKYQGEIFDVSFSEVSTEHVQ</sequence>
<feature type="chain" id="PRO_5024402697" evidence="2">
    <location>
        <begin position="26"/>
        <end position="585"/>
    </location>
</feature>
<dbReference type="GO" id="GO:0016829">
    <property type="term" value="F:lyase activity"/>
    <property type="evidence" value="ECO:0007669"/>
    <property type="project" value="UniProtKB-KW"/>
</dbReference>
<dbReference type="Pfam" id="PF08787">
    <property type="entry name" value="Alginate_lyase2"/>
    <property type="match status" value="2"/>
</dbReference>
<dbReference type="PROSITE" id="PS51257">
    <property type="entry name" value="PROKAR_LIPOPROTEIN"/>
    <property type="match status" value="1"/>
</dbReference>
<dbReference type="Gene3D" id="2.60.120.200">
    <property type="match status" value="2"/>
</dbReference>
<evidence type="ECO:0000256" key="2">
    <source>
        <dbReference type="SAM" id="SignalP"/>
    </source>
</evidence>
<feature type="region of interest" description="Disordered" evidence="1">
    <location>
        <begin position="59"/>
        <end position="79"/>
    </location>
</feature>
<dbReference type="InterPro" id="IPR013320">
    <property type="entry name" value="ConA-like_dom_sf"/>
</dbReference>
<keyword evidence="4" id="KW-0456">Lyase</keyword>